<dbReference type="Gramene" id="KVI12070">
    <property type="protein sequence ID" value="KVI12070"/>
    <property type="gene ID" value="Ccrd_009504"/>
</dbReference>
<dbReference type="InterPro" id="IPR029058">
    <property type="entry name" value="AB_hydrolase_fold"/>
</dbReference>
<dbReference type="PANTHER" id="PTHR13617">
    <property type="entry name" value="PROTEIN ABHD18"/>
    <property type="match status" value="1"/>
</dbReference>
<dbReference type="OMA" id="MACLACT"/>
<keyword evidence="2" id="KW-1185">Reference proteome</keyword>
<dbReference type="PANTHER" id="PTHR13617:SF14">
    <property type="entry name" value="PROTEIN ABHD18"/>
    <property type="match status" value="1"/>
</dbReference>
<evidence type="ECO:0000313" key="2">
    <source>
        <dbReference type="Proteomes" id="UP000243975"/>
    </source>
</evidence>
<comment type="caution">
    <text evidence="1">The sequence shown here is derived from an EMBL/GenBank/DDBJ whole genome shotgun (WGS) entry which is preliminary data.</text>
</comment>
<dbReference type="SUPFAM" id="SSF53474">
    <property type="entry name" value="alpha/beta-Hydrolases"/>
    <property type="match status" value="1"/>
</dbReference>
<dbReference type="InterPro" id="IPR019149">
    <property type="entry name" value="ABHD18"/>
</dbReference>
<dbReference type="Pfam" id="PF09752">
    <property type="entry name" value="ABHD18"/>
    <property type="match status" value="2"/>
</dbReference>
<protein>
    <submittedName>
        <fullName evidence="1">Uncharacterized protein</fullName>
    </submittedName>
</protein>
<dbReference type="EMBL" id="LEKV01000016">
    <property type="protein sequence ID" value="KVI12070.1"/>
    <property type="molecule type" value="Genomic_DNA"/>
</dbReference>
<name>A0A103YN37_CYNCS</name>
<sequence length="332" mass="36997">MVAIKLGMLHYVLDHVYGAFMHRTMLSPLFFSRGWGGTQLDLLEKMIKQIFPVVGGQNLPPRLIQPIWRTVWETKSACLKEGVFKTPCDEQLINALPPESHIARVAFLAPKFVPSHKMACVVHLAGTGDHSFERRLRLGGPLLKENIATMVLESPFYGQRRPLLQTGSKLLCVSDLLLLGRATIEEARSLLHWLDSEAGYGKMGVCGLSMGGVHAAMVGSLHPTPIATFPFLSPHSAVVAFCEGVLKHATAWEALRQDLSAAMTLDEVRERMRQDDGYIPKHSVLEVQRAWPGSEVRWVTGGHVSSFILHNNEFRRAIVDGLNRLQWKESPL</sequence>
<evidence type="ECO:0000313" key="1">
    <source>
        <dbReference type="EMBL" id="KVI12070.1"/>
    </source>
</evidence>
<dbReference type="AlphaFoldDB" id="A0A103YN37"/>
<dbReference type="Gene3D" id="3.40.50.1820">
    <property type="entry name" value="alpha/beta hydrolase"/>
    <property type="match status" value="1"/>
</dbReference>
<gene>
    <name evidence="1" type="ORF">Ccrd_009504</name>
</gene>
<proteinExistence type="predicted"/>
<dbReference type="Proteomes" id="UP000243975">
    <property type="component" value="Unassembled WGS sequence"/>
</dbReference>
<organism evidence="1 2">
    <name type="scientific">Cynara cardunculus var. scolymus</name>
    <name type="common">Globe artichoke</name>
    <name type="synonym">Cynara scolymus</name>
    <dbReference type="NCBI Taxonomy" id="59895"/>
    <lineage>
        <taxon>Eukaryota</taxon>
        <taxon>Viridiplantae</taxon>
        <taxon>Streptophyta</taxon>
        <taxon>Embryophyta</taxon>
        <taxon>Tracheophyta</taxon>
        <taxon>Spermatophyta</taxon>
        <taxon>Magnoliopsida</taxon>
        <taxon>eudicotyledons</taxon>
        <taxon>Gunneridae</taxon>
        <taxon>Pentapetalae</taxon>
        <taxon>asterids</taxon>
        <taxon>campanulids</taxon>
        <taxon>Asterales</taxon>
        <taxon>Asteraceae</taxon>
        <taxon>Carduoideae</taxon>
        <taxon>Cardueae</taxon>
        <taxon>Carduinae</taxon>
        <taxon>Cynara</taxon>
    </lineage>
</organism>
<reference evidence="1 2" key="1">
    <citation type="journal article" date="2016" name="Sci. Rep.">
        <title>The genome sequence of the outbreeding globe artichoke constructed de novo incorporating a phase-aware low-pass sequencing strategy of F1 progeny.</title>
        <authorList>
            <person name="Scaglione D."/>
            <person name="Reyes-Chin-Wo S."/>
            <person name="Acquadro A."/>
            <person name="Froenicke L."/>
            <person name="Portis E."/>
            <person name="Beitel C."/>
            <person name="Tirone M."/>
            <person name="Mauro R."/>
            <person name="Lo Monaco A."/>
            <person name="Mauromicale G."/>
            <person name="Faccioli P."/>
            <person name="Cattivelli L."/>
            <person name="Rieseberg L."/>
            <person name="Michelmore R."/>
            <person name="Lanteri S."/>
        </authorList>
    </citation>
    <scope>NUCLEOTIDE SEQUENCE [LARGE SCALE GENOMIC DNA]</scope>
    <source>
        <strain evidence="1">2C</strain>
    </source>
</reference>
<accession>A0A103YN37</accession>